<proteinExistence type="predicted"/>
<dbReference type="Proteomes" id="UP001162501">
    <property type="component" value="Chromosome 10"/>
</dbReference>
<sequence length="147" mass="16138">MMVGAGGGQETSWKQHGGRRGGEDRGWWGQHQRRIGLVNRQVSSRSLACRARLRGEPDRAARGSQGGRKGQREESWPRDELVTPSRAPLLPEREDVALGTGLCLGTGNLEYRQQIKGGQTLVKMCKLKAAEGLSRRRNSGGWAFSDA</sequence>
<accession>A0AC59Y4R6</accession>
<name>A0AC59Y4R6_RANTA</name>
<gene>
    <name evidence="1" type="ORF">MRATA1EN22A_LOCUS1786</name>
</gene>
<protein>
    <submittedName>
        <fullName evidence="1">Uncharacterized protein</fullName>
    </submittedName>
</protein>
<reference evidence="1" key="1">
    <citation type="submission" date="2023-05" db="EMBL/GenBank/DDBJ databases">
        <authorList>
            <consortium name="ELIXIR-Norway"/>
        </authorList>
    </citation>
    <scope>NUCLEOTIDE SEQUENCE</scope>
</reference>
<reference evidence="1" key="2">
    <citation type="submission" date="2025-03" db="EMBL/GenBank/DDBJ databases">
        <authorList>
            <consortium name="ELIXIR-Norway"/>
            <consortium name="Elixir Norway"/>
        </authorList>
    </citation>
    <scope>NUCLEOTIDE SEQUENCE</scope>
</reference>
<organism evidence="1 2">
    <name type="scientific">Rangifer tarandus platyrhynchus</name>
    <name type="common">Svalbard reindeer</name>
    <dbReference type="NCBI Taxonomy" id="3082113"/>
    <lineage>
        <taxon>Eukaryota</taxon>
        <taxon>Metazoa</taxon>
        <taxon>Chordata</taxon>
        <taxon>Craniata</taxon>
        <taxon>Vertebrata</taxon>
        <taxon>Euteleostomi</taxon>
        <taxon>Mammalia</taxon>
        <taxon>Eutheria</taxon>
        <taxon>Laurasiatheria</taxon>
        <taxon>Artiodactyla</taxon>
        <taxon>Ruminantia</taxon>
        <taxon>Pecora</taxon>
        <taxon>Cervidae</taxon>
        <taxon>Odocoileinae</taxon>
        <taxon>Rangifer</taxon>
    </lineage>
</organism>
<evidence type="ECO:0000313" key="1">
    <source>
        <dbReference type="EMBL" id="CAM9385756.1"/>
    </source>
</evidence>
<evidence type="ECO:0000313" key="2">
    <source>
        <dbReference type="Proteomes" id="UP001162501"/>
    </source>
</evidence>
<dbReference type="EMBL" id="OX596094">
    <property type="protein sequence ID" value="CAM9385756.1"/>
    <property type="molecule type" value="Genomic_DNA"/>
</dbReference>